<accession>A0ACB8TJ44</accession>
<organism evidence="1 2">
    <name type="scientific">Artomyces pyxidatus</name>
    <dbReference type="NCBI Taxonomy" id="48021"/>
    <lineage>
        <taxon>Eukaryota</taxon>
        <taxon>Fungi</taxon>
        <taxon>Dikarya</taxon>
        <taxon>Basidiomycota</taxon>
        <taxon>Agaricomycotina</taxon>
        <taxon>Agaricomycetes</taxon>
        <taxon>Russulales</taxon>
        <taxon>Auriscalpiaceae</taxon>
        <taxon>Artomyces</taxon>
    </lineage>
</organism>
<reference evidence="1" key="1">
    <citation type="submission" date="2021-03" db="EMBL/GenBank/DDBJ databases">
        <authorList>
            <consortium name="DOE Joint Genome Institute"/>
            <person name="Ahrendt S."/>
            <person name="Looney B.P."/>
            <person name="Miyauchi S."/>
            <person name="Morin E."/>
            <person name="Drula E."/>
            <person name="Courty P.E."/>
            <person name="Chicoki N."/>
            <person name="Fauchery L."/>
            <person name="Kohler A."/>
            <person name="Kuo A."/>
            <person name="Labutti K."/>
            <person name="Pangilinan J."/>
            <person name="Lipzen A."/>
            <person name="Riley R."/>
            <person name="Andreopoulos W."/>
            <person name="He G."/>
            <person name="Johnson J."/>
            <person name="Barry K.W."/>
            <person name="Grigoriev I.V."/>
            <person name="Nagy L."/>
            <person name="Hibbett D."/>
            <person name="Henrissat B."/>
            <person name="Matheny P.B."/>
            <person name="Labbe J."/>
            <person name="Martin F."/>
        </authorList>
    </citation>
    <scope>NUCLEOTIDE SEQUENCE</scope>
    <source>
        <strain evidence="1">HHB10654</strain>
    </source>
</reference>
<dbReference type="EMBL" id="MU277188">
    <property type="protein sequence ID" value="KAI0068462.1"/>
    <property type="molecule type" value="Genomic_DNA"/>
</dbReference>
<comment type="caution">
    <text evidence="1">The sequence shown here is derived from an EMBL/GenBank/DDBJ whole genome shotgun (WGS) entry which is preliminary data.</text>
</comment>
<evidence type="ECO:0000313" key="1">
    <source>
        <dbReference type="EMBL" id="KAI0068462.1"/>
    </source>
</evidence>
<keyword evidence="2" id="KW-1185">Reference proteome</keyword>
<gene>
    <name evidence="1" type="ORF">BV25DRAFT_1846549</name>
</gene>
<reference evidence="1" key="2">
    <citation type="journal article" date="2022" name="New Phytol.">
        <title>Evolutionary transition to the ectomycorrhizal habit in the genomes of a hyperdiverse lineage of mushroom-forming fungi.</title>
        <authorList>
            <person name="Looney B."/>
            <person name="Miyauchi S."/>
            <person name="Morin E."/>
            <person name="Drula E."/>
            <person name="Courty P.E."/>
            <person name="Kohler A."/>
            <person name="Kuo A."/>
            <person name="LaButti K."/>
            <person name="Pangilinan J."/>
            <person name="Lipzen A."/>
            <person name="Riley R."/>
            <person name="Andreopoulos W."/>
            <person name="He G."/>
            <person name="Johnson J."/>
            <person name="Nolan M."/>
            <person name="Tritt A."/>
            <person name="Barry K.W."/>
            <person name="Grigoriev I.V."/>
            <person name="Nagy L.G."/>
            <person name="Hibbett D."/>
            <person name="Henrissat B."/>
            <person name="Matheny P.B."/>
            <person name="Labbe J."/>
            <person name="Martin F.M."/>
        </authorList>
    </citation>
    <scope>NUCLEOTIDE SEQUENCE</scope>
    <source>
        <strain evidence="1">HHB10654</strain>
    </source>
</reference>
<name>A0ACB8TJ44_9AGAM</name>
<proteinExistence type="predicted"/>
<dbReference type="Proteomes" id="UP000814140">
    <property type="component" value="Unassembled WGS sequence"/>
</dbReference>
<evidence type="ECO:0000313" key="2">
    <source>
        <dbReference type="Proteomes" id="UP000814140"/>
    </source>
</evidence>
<protein>
    <submittedName>
        <fullName evidence="1">Uncharacterized protein</fullName>
    </submittedName>
</protein>
<sequence>MVRFALSAKGSSSAPRRSDAFAPPPYNEDDHDSSLILGGTTTTTTQVITTTTQTTTHFFSLPLWRRRPSPSPHTRRSMSGAVVDETGSFVPLPASHSLPAIDKDLPPTPTSSSEDLSPSVMPGDRSVDYGSHGEPPLHPPPAQSPHRPALSGTSSQSALALAHAALGLGLPHVMPHASASSSSSDLNTVPFMSVPERADRFSLANVRRVKSFQKLTSQLSLDDPSSGGQARARGVSLETNPQRVYEDLQLKRSKEESQIPAHVTPPRKSLARRASFWTRKRNDRNDSLTKLPTPPPEVERVGLQPSLPALPPISPFRFDTSMTSSSSLPQIESRTVPSPPGLTRRNSERQPHLSSSPSRETQSSFMLQSSTPRRHRRRPSTADATVERSSIQPLFVNVEASNMPPPPPISLPPPSISEPQLPTRPPARPRSQTNPPLLHRLSMNLFSLSSSSTAPSPNTSTVLGDNTLSQSPVASPRNSTSKSHVQVPKPKEGEESPELYLSRLIDAVSKAEIASALASSGDEFHARALQAYINRFDFTGDPLDVALRKLLMDVGLPRETQQIDRVMEAFAARYREGNPHLFVSDDHPYILAFSLIMLHTDAFNKSNKRKMTKADYVKNTRLPGVPPEVLDCYYDNIVFAPFIFIEDPLDVNGQRGFLPETNSRLLPGGITSQHSLPGNGSSVTLLGRSNKVDPYYLITKNLLRPLRVDVEQYVPLDNPYSAQGSGSAWDEAELRRAFAKAGVIEVGAADRRPSSVFAMNVGGFPAPYTEAHEGLHSPSTDVSALKVTKVGLLNRKDVTLEGGKRATTKKWKEWSVILTGSQLLLFRDSIWATNLLEQATSTGGQPLFPPISLLKPDELLSVNDAIAVFDRSYEKHDHTFRFVMSDGRHFLLQASERREAQEWVARINYASTFKTAGVRMRPLGISGKDVELMGVAAAASHLREMQANHTESPSSARVRSWGSNNSDDFLDRLSTSPAPSYGVSKFRKAKTVSGRGDMDLEVPTAPNIEGAQQFKATFDQVKADLAAGRWASVDDVALKSSDGRQRAHSLESTTRPLVSSPTEDGARSRVSSRTQLVRSKIRDLESRITTTQSQLDSDLRLVRNIAVLTPFQRATRVRLEAVVQGVAGRIKQSRLQLAKLLCHRDVLSRDLMAEERDWNRTKSIALKAATETLHSRRDPSIPRMTLSLHIDDPEPLASSPANTSGLNTPSHRPASSSASESFHSALDFDWSMSTTPEDVFDIPRVDSPSGTTVPDESFRTPSTPFSPGLQNTTPSSAPSSSSLSLSSPMFNRSNRSTTVSTVGTATPEREATHERYTTALEGPDEEAEEWNKTRAAKRVSLVRMPTDLKMSKAFARQDSLGSLWSMQSPVFPPPRF</sequence>